<dbReference type="GO" id="GO:0000981">
    <property type="term" value="F:DNA-binding transcription factor activity, RNA polymerase II-specific"/>
    <property type="evidence" value="ECO:0007669"/>
    <property type="project" value="UniProtKB-ARBA"/>
</dbReference>
<feature type="compositionally biased region" description="Low complexity" evidence="6">
    <location>
        <begin position="106"/>
        <end position="121"/>
    </location>
</feature>
<evidence type="ECO:0000256" key="2">
    <source>
        <dbReference type="ARBA" id="ARBA00022737"/>
    </source>
</evidence>
<dbReference type="FunFam" id="3.30.160.60:FF:000125">
    <property type="entry name" value="Putative zinc finger protein 143"/>
    <property type="match status" value="1"/>
</dbReference>
<dbReference type="InterPro" id="IPR036236">
    <property type="entry name" value="Znf_C2H2_sf"/>
</dbReference>
<dbReference type="EMBL" id="KB467831">
    <property type="protein sequence ID" value="PCH34399.1"/>
    <property type="molecule type" value="Genomic_DNA"/>
</dbReference>
<dbReference type="SUPFAM" id="SSF57667">
    <property type="entry name" value="beta-beta-alpha zinc fingers"/>
    <property type="match status" value="1"/>
</dbReference>
<feature type="compositionally biased region" description="Acidic residues" evidence="6">
    <location>
        <begin position="404"/>
        <end position="417"/>
    </location>
</feature>
<evidence type="ECO:0000256" key="5">
    <source>
        <dbReference type="PROSITE-ProRule" id="PRU00042"/>
    </source>
</evidence>
<dbReference type="GO" id="GO:0005667">
    <property type="term" value="C:transcription regulator complex"/>
    <property type="evidence" value="ECO:0007669"/>
    <property type="project" value="TreeGrafter"/>
</dbReference>
<dbReference type="PANTHER" id="PTHR14003:SF19">
    <property type="entry name" value="YY2 TRANSCRIPTION FACTOR"/>
    <property type="match status" value="1"/>
</dbReference>
<sequence length="545" mass="59010">MSGPFVTMWSYVSASANGACPITSAPVPQIQFKHNSGQSPMGFIRPSQMQSTGFLPTAAHHAPIPQYEYSHTSHYQSVMSQQPSYERSSAPRTTHALPPQYLPYHPSLSGHSPQSSYSGSGPTVGSPSDASQQPMEADHAAATATAGQAYSNGGYAPAGQHYWGFPETSAHYDDMYTVGSYDGSAAMNAREDVLAFANWYLKREEPSSPTLNFPASYGSPGTDSAMDQYAPFIGQHSIHNVSSSPTGIMIPSPPAMSFGFGTQVPQSYAADSPAYTIASSPTLQYPPAAETVPRFVHPAQVSPEMSPAADFPPLHPGSASPPALDPRFTVSSPPSAVNSPTTPTGFDVDTAGEGLAFPTESEQSDLGTVDPNAGEKRRHRVISFTSTSSSSSEELRESESGESEKEEDQDGAEDDEYIDRSDARLRPRTRTISSSSASRADSRLRRINGPVPIPNLTKKSRGRHVPTYSSLASESSGEKNMRQYRCEVDGCNKCFARGEHLKRHIRSIHTNEKPHKCPFPSCDKDFSRHDNLRQHMRVHKKGRHA</sequence>
<feature type="region of interest" description="Disordered" evidence="6">
    <location>
        <begin position="303"/>
        <end position="476"/>
    </location>
</feature>
<dbReference type="Pfam" id="PF00096">
    <property type="entry name" value="zf-C2H2"/>
    <property type="match status" value="2"/>
</dbReference>
<evidence type="ECO:0000313" key="8">
    <source>
        <dbReference type="EMBL" id="PCH34399.1"/>
    </source>
</evidence>
<evidence type="ECO:0000256" key="1">
    <source>
        <dbReference type="ARBA" id="ARBA00022723"/>
    </source>
</evidence>
<dbReference type="PROSITE" id="PS00028">
    <property type="entry name" value="ZINC_FINGER_C2H2_1"/>
    <property type="match status" value="2"/>
</dbReference>
<dbReference type="PROSITE" id="PS50157">
    <property type="entry name" value="ZINC_FINGER_C2H2_2"/>
    <property type="match status" value="2"/>
</dbReference>
<keyword evidence="1" id="KW-0479">Metal-binding</keyword>
<evidence type="ECO:0000256" key="4">
    <source>
        <dbReference type="ARBA" id="ARBA00022833"/>
    </source>
</evidence>
<keyword evidence="4" id="KW-0862">Zinc</keyword>
<keyword evidence="3 5" id="KW-0863">Zinc-finger</keyword>
<feature type="compositionally biased region" description="Polar residues" evidence="6">
    <location>
        <begin position="329"/>
        <end position="344"/>
    </location>
</feature>
<dbReference type="GO" id="GO:0000785">
    <property type="term" value="C:chromatin"/>
    <property type="evidence" value="ECO:0007669"/>
    <property type="project" value="TreeGrafter"/>
</dbReference>
<proteinExistence type="predicted"/>
<dbReference type="FunFam" id="3.30.160.60:FF:001732">
    <property type="entry name" value="Zgc:162936"/>
    <property type="match status" value="1"/>
</dbReference>
<feature type="region of interest" description="Disordered" evidence="6">
    <location>
        <begin position="73"/>
        <end position="145"/>
    </location>
</feature>
<dbReference type="OrthoDB" id="6365676at2759"/>
<dbReference type="Gene3D" id="3.30.160.60">
    <property type="entry name" value="Classic Zinc Finger"/>
    <property type="match status" value="2"/>
</dbReference>
<dbReference type="GO" id="GO:0000978">
    <property type="term" value="F:RNA polymerase II cis-regulatory region sequence-specific DNA binding"/>
    <property type="evidence" value="ECO:0007669"/>
    <property type="project" value="TreeGrafter"/>
</dbReference>
<keyword evidence="2" id="KW-0677">Repeat</keyword>
<feature type="domain" description="C2H2-type" evidence="7">
    <location>
        <begin position="484"/>
        <end position="514"/>
    </location>
</feature>
<feature type="compositionally biased region" description="Polar residues" evidence="6">
    <location>
        <begin position="73"/>
        <end position="92"/>
    </location>
</feature>
<feature type="compositionally biased region" description="Basic and acidic residues" evidence="6">
    <location>
        <begin position="393"/>
        <end position="403"/>
    </location>
</feature>
<reference evidence="8 9" key="1">
    <citation type="journal article" date="2012" name="Science">
        <title>The Paleozoic origin of enzymatic lignin decomposition reconstructed from 31 fungal genomes.</title>
        <authorList>
            <person name="Floudas D."/>
            <person name="Binder M."/>
            <person name="Riley R."/>
            <person name="Barry K."/>
            <person name="Blanchette R.A."/>
            <person name="Henrissat B."/>
            <person name="Martinez A.T."/>
            <person name="Otillar R."/>
            <person name="Spatafora J.W."/>
            <person name="Yadav J.S."/>
            <person name="Aerts A."/>
            <person name="Benoit I."/>
            <person name="Boyd A."/>
            <person name="Carlson A."/>
            <person name="Copeland A."/>
            <person name="Coutinho P.M."/>
            <person name="de Vries R.P."/>
            <person name="Ferreira P."/>
            <person name="Findley K."/>
            <person name="Foster B."/>
            <person name="Gaskell J."/>
            <person name="Glotzer D."/>
            <person name="Gorecki P."/>
            <person name="Heitman J."/>
            <person name="Hesse C."/>
            <person name="Hori C."/>
            <person name="Igarashi K."/>
            <person name="Jurgens J.A."/>
            <person name="Kallen N."/>
            <person name="Kersten P."/>
            <person name="Kohler A."/>
            <person name="Kuees U."/>
            <person name="Kumar T.K.A."/>
            <person name="Kuo A."/>
            <person name="LaButti K."/>
            <person name="Larrondo L.F."/>
            <person name="Lindquist E."/>
            <person name="Ling A."/>
            <person name="Lombard V."/>
            <person name="Lucas S."/>
            <person name="Lundell T."/>
            <person name="Martin R."/>
            <person name="McLaughlin D.J."/>
            <person name="Morgenstern I."/>
            <person name="Morin E."/>
            <person name="Murat C."/>
            <person name="Nagy L.G."/>
            <person name="Nolan M."/>
            <person name="Ohm R.A."/>
            <person name="Patyshakuliyeva A."/>
            <person name="Rokas A."/>
            <person name="Ruiz-Duenas F.J."/>
            <person name="Sabat G."/>
            <person name="Salamov A."/>
            <person name="Samejima M."/>
            <person name="Schmutz J."/>
            <person name="Slot J.C."/>
            <person name="St John F."/>
            <person name="Stenlid J."/>
            <person name="Sun H."/>
            <person name="Sun S."/>
            <person name="Syed K."/>
            <person name="Tsang A."/>
            <person name="Wiebenga A."/>
            <person name="Young D."/>
            <person name="Pisabarro A."/>
            <person name="Eastwood D.C."/>
            <person name="Martin F."/>
            <person name="Cullen D."/>
            <person name="Grigoriev I.V."/>
            <person name="Hibbett D.S."/>
        </authorList>
    </citation>
    <scope>NUCLEOTIDE SEQUENCE [LARGE SCALE GENOMIC DNA]</scope>
    <source>
        <strain evidence="8 9">MD-104</strain>
    </source>
</reference>
<keyword evidence="9" id="KW-1185">Reference proteome</keyword>
<feature type="compositionally biased region" description="Polar residues" evidence="6">
    <location>
        <begin position="123"/>
        <end position="134"/>
    </location>
</feature>
<dbReference type="Proteomes" id="UP000218811">
    <property type="component" value="Unassembled WGS sequence"/>
</dbReference>
<dbReference type="GO" id="GO:0045893">
    <property type="term" value="P:positive regulation of DNA-templated transcription"/>
    <property type="evidence" value="ECO:0007669"/>
    <property type="project" value="UniProtKB-ARBA"/>
</dbReference>
<feature type="domain" description="C2H2-type" evidence="7">
    <location>
        <begin position="515"/>
        <end position="544"/>
    </location>
</feature>
<organism evidence="8 9">
    <name type="scientific">Wolfiporia cocos (strain MD-104)</name>
    <name type="common">Brown rot fungus</name>
    <dbReference type="NCBI Taxonomy" id="742152"/>
    <lineage>
        <taxon>Eukaryota</taxon>
        <taxon>Fungi</taxon>
        <taxon>Dikarya</taxon>
        <taxon>Basidiomycota</taxon>
        <taxon>Agaricomycotina</taxon>
        <taxon>Agaricomycetes</taxon>
        <taxon>Polyporales</taxon>
        <taxon>Phaeolaceae</taxon>
        <taxon>Wolfiporia</taxon>
    </lineage>
</organism>
<dbReference type="InterPro" id="IPR013087">
    <property type="entry name" value="Znf_C2H2_type"/>
</dbReference>
<evidence type="ECO:0000256" key="3">
    <source>
        <dbReference type="ARBA" id="ARBA00022771"/>
    </source>
</evidence>
<dbReference type="SMART" id="SM00355">
    <property type="entry name" value="ZnF_C2H2"/>
    <property type="match status" value="2"/>
</dbReference>
<accession>A0A2H3J6M7</accession>
<feature type="compositionally biased region" description="Low complexity" evidence="6">
    <location>
        <begin position="430"/>
        <end position="439"/>
    </location>
</feature>
<dbReference type="AlphaFoldDB" id="A0A2H3J6M7"/>
<evidence type="ECO:0000259" key="7">
    <source>
        <dbReference type="PROSITE" id="PS50157"/>
    </source>
</evidence>
<dbReference type="GO" id="GO:0008270">
    <property type="term" value="F:zinc ion binding"/>
    <property type="evidence" value="ECO:0007669"/>
    <property type="project" value="UniProtKB-KW"/>
</dbReference>
<dbReference type="PANTHER" id="PTHR14003">
    <property type="entry name" value="TRANSCRIPTIONAL REPRESSOR PROTEIN YY"/>
    <property type="match status" value="1"/>
</dbReference>
<protein>
    <recommendedName>
        <fullName evidence="7">C2H2-type domain-containing protein</fullName>
    </recommendedName>
</protein>
<gene>
    <name evidence="8" type="ORF">WOLCODRAFT_135692</name>
</gene>
<dbReference type="GO" id="GO:0031519">
    <property type="term" value="C:PcG protein complex"/>
    <property type="evidence" value="ECO:0007669"/>
    <property type="project" value="TreeGrafter"/>
</dbReference>
<dbReference type="OMA" id="PHISHYR"/>
<evidence type="ECO:0000313" key="9">
    <source>
        <dbReference type="Proteomes" id="UP000218811"/>
    </source>
</evidence>
<dbReference type="STRING" id="742152.A0A2H3J6M7"/>
<name>A0A2H3J6M7_WOLCO</name>
<evidence type="ECO:0000256" key="6">
    <source>
        <dbReference type="SAM" id="MobiDB-lite"/>
    </source>
</evidence>